<evidence type="ECO:0000313" key="2">
    <source>
        <dbReference type="EMBL" id="KAF3333604.1"/>
    </source>
</evidence>
<dbReference type="EMBL" id="SWLB01000010">
    <property type="protein sequence ID" value="KAF3333604.1"/>
    <property type="molecule type" value="Genomic_DNA"/>
</dbReference>
<dbReference type="PANTHER" id="PTHR12875">
    <property type="entry name" value="GOLGI TO ER TRAFFIC PROTEIN 4 HOMOLOG"/>
    <property type="match status" value="1"/>
</dbReference>
<comment type="similarity">
    <text evidence="1">Belongs to the GET4 family.</text>
</comment>
<dbReference type="Proteomes" id="UP000623129">
    <property type="component" value="Unassembled WGS sequence"/>
</dbReference>
<dbReference type="OrthoDB" id="10252405at2759"/>
<evidence type="ECO:0000313" key="3">
    <source>
        <dbReference type="Proteomes" id="UP000623129"/>
    </source>
</evidence>
<name>A0A833RDF5_9POAL</name>
<dbReference type="InterPro" id="IPR007317">
    <property type="entry name" value="GET4"/>
</dbReference>
<dbReference type="PANTHER" id="PTHR12875:SF0">
    <property type="entry name" value="GOLGI TO ER TRAFFIC PROTEIN 4 HOMOLOG"/>
    <property type="match status" value="1"/>
</dbReference>
<organism evidence="2 3">
    <name type="scientific">Carex littledalei</name>
    <dbReference type="NCBI Taxonomy" id="544730"/>
    <lineage>
        <taxon>Eukaryota</taxon>
        <taxon>Viridiplantae</taxon>
        <taxon>Streptophyta</taxon>
        <taxon>Embryophyta</taxon>
        <taxon>Tracheophyta</taxon>
        <taxon>Spermatophyta</taxon>
        <taxon>Magnoliopsida</taxon>
        <taxon>Liliopsida</taxon>
        <taxon>Poales</taxon>
        <taxon>Cyperaceae</taxon>
        <taxon>Cyperoideae</taxon>
        <taxon>Cariceae</taxon>
        <taxon>Carex</taxon>
        <taxon>Carex subgen. Euthyceras</taxon>
    </lineage>
</organism>
<comment type="caution">
    <text evidence="2">The sequence shown here is derived from an EMBL/GenBank/DDBJ whole genome shotgun (WGS) entry which is preliminary data.</text>
</comment>
<dbReference type="Gene3D" id="1.25.40.10">
    <property type="entry name" value="Tetratricopeptide repeat domain"/>
    <property type="match status" value="1"/>
</dbReference>
<dbReference type="GO" id="GO:0005829">
    <property type="term" value="C:cytosol"/>
    <property type="evidence" value="ECO:0007669"/>
    <property type="project" value="TreeGrafter"/>
</dbReference>
<accession>A0A833RDF5</accession>
<dbReference type="AlphaFoldDB" id="A0A833RDF5"/>
<evidence type="ECO:0000256" key="1">
    <source>
        <dbReference type="ARBA" id="ARBA00005351"/>
    </source>
</evidence>
<sequence length="323" mass="36780">MSRSFKRELPPPQAAIEKLEKMVNEGNYYEAQQIYKSTSARYASAQRYSEALDILQSGALLQLKNQQVTCGAELATLFVESLIKGKFPYNNETLGRVSRIFEAFPRISLPLELLVDDDDMQKLSEAMVAAKARVENCSTFLRTALKWSAEFGASKNGSPEFHVMLADYMYTESPETDMAKVSSHFVRGNNPKKFAKTLVNFMSKCYPEEDDVAIARGVLMYLSQGNLRDANILMDEIKQQLELDELDLPQSELMQFIEYLLLTLERDAYPVMKVLRQSFKSSIDRDPLFDESLDEIADKFYNVKRRSGGLQGLLGDLFKMPMM</sequence>
<reference evidence="2" key="1">
    <citation type="submission" date="2020-01" db="EMBL/GenBank/DDBJ databases">
        <title>Genome sequence of Kobresia littledalei, the first chromosome-level genome in the family Cyperaceae.</title>
        <authorList>
            <person name="Qu G."/>
        </authorList>
    </citation>
    <scope>NUCLEOTIDE SEQUENCE</scope>
    <source>
        <strain evidence="2">C.B.Clarke</strain>
        <tissue evidence="2">Leaf</tissue>
    </source>
</reference>
<dbReference type="GO" id="GO:0045048">
    <property type="term" value="P:protein insertion into ER membrane"/>
    <property type="evidence" value="ECO:0007669"/>
    <property type="project" value="InterPro"/>
</dbReference>
<gene>
    <name evidence="2" type="ORF">FCM35_KLT01295</name>
</gene>
<proteinExistence type="inferred from homology"/>
<protein>
    <submittedName>
        <fullName evidence="2">Golgi to ER traffic protein 4</fullName>
    </submittedName>
</protein>
<dbReference type="InterPro" id="IPR011990">
    <property type="entry name" value="TPR-like_helical_dom_sf"/>
</dbReference>
<keyword evidence="3" id="KW-1185">Reference proteome</keyword>
<dbReference type="Pfam" id="PF04190">
    <property type="entry name" value="GET4"/>
    <property type="match status" value="1"/>
</dbReference>
<dbReference type="FunFam" id="1.25.40.10:FF:000387">
    <property type="entry name" value="Golgi to ER traffic protein 4"/>
    <property type="match status" value="1"/>
</dbReference>